<reference evidence="3" key="1">
    <citation type="submission" date="2020-06" db="EMBL/GenBank/DDBJ databases">
        <title>WGS assembly of Ceratodon purpureus strain R40.</title>
        <authorList>
            <person name="Carey S.B."/>
            <person name="Jenkins J."/>
            <person name="Shu S."/>
            <person name="Lovell J.T."/>
            <person name="Sreedasyam A."/>
            <person name="Maumus F."/>
            <person name="Tiley G.P."/>
            <person name="Fernandez-Pozo N."/>
            <person name="Barry K."/>
            <person name="Chen C."/>
            <person name="Wang M."/>
            <person name="Lipzen A."/>
            <person name="Daum C."/>
            <person name="Saski C.A."/>
            <person name="Payton A.C."/>
            <person name="Mcbreen J.C."/>
            <person name="Conrad R.E."/>
            <person name="Kollar L.M."/>
            <person name="Olsson S."/>
            <person name="Huttunen S."/>
            <person name="Landis J.B."/>
            <person name="Wickett N.J."/>
            <person name="Johnson M.G."/>
            <person name="Rensing S.A."/>
            <person name="Grimwood J."/>
            <person name="Schmutz J."/>
            <person name="Mcdaniel S.F."/>
        </authorList>
    </citation>
    <scope>NUCLEOTIDE SEQUENCE</scope>
    <source>
        <strain evidence="3">R40</strain>
    </source>
</reference>
<dbReference type="PANTHER" id="PTHR12109:SF5">
    <property type="entry name" value="RING-TYPE DOMAIN-CONTAINING PROTEIN"/>
    <property type="match status" value="1"/>
</dbReference>
<evidence type="ECO:0000313" key="4">
    <source>
        <dbReference type="Proteomes" id="UP000822688"/>
    </source>
</evidence>
<dbReference type="SUPFAM" id="SSF57850">
    <property type="entry name" value="RING/U-box"/>
    <property type="match status" value="1"/>
</dbReference>
<dbReference type="GO" id="GO:0008270">
    <property type="term" value="F:zinc ion binding"/>
    <property type="evidence" value="ECO:0007669"/>
    <property type="project" value="UniProtKB-KW"/>
</dbReference>
<dbReference type="PROSITE" id="PS50089">
    <property type="entry name" value="ZF_RING_2"/>
    <property type="match status" value="1"/>
</dbReference>
<dbReference type="PANTHER" id="PTHR12109">
    <property type="entry name" value="RING FINGER PROTEIN 141-RELATED"/>
    <property type="match status" value="1"/>
</dbReference>
<evidence type="ECO:0000256" key="1">
    <source>
        <dbReference type="PROSITE-ProRule" id="PRU00175"/>
    </source>
</evidence>
<dbReference type="SMART" id="SM00184">
    <property type="entry name" value="RING"/>
    <property type="match status" value="1"/>
</dbReference>
<evidence type="ECO:0000313" key="3">
    <source>
        <dbReference type="EMBL" id="KAG0593212.1"/>
    </source>
</evidence>
<dbReference type="EMBL" id="CM026421">
    <property type="protein sequence ID" value="KAG0593212.1"/>
    <property type="molecule type" value="Genomic_DNA"/>
</dbReference>
<dbReference type="Proteomes" id="UP000822688">
    <property type="component" value="Chromosome 1"/>
</dbReference>
<dbReference type="Gene3D" id="3.30.40.10">
    <property type="entry name" value="Zinc/RING finger domain, C3HC4 (zinc finger)"/>
    <property type="match status" value="1"/>
</dbReference>
<feature type="domain" description="RING-type" evidence="2">
    <location>
        <begin position="367"/>
        <end position="410"/>
    </location>
</feature>
<organism evidence="3 4">
    <name type="scientific">Ceratodon purpureus</name>
    <name type="common">Fire moss</name>
    <name type="synonym">Dicranum purpureum</name>
    <dbReference type="NCBI Taxonomy" id="3225"/>
    <lineage>
        <taxon>Eukaryota</taxon>
        <taxon>Viridiplantae</taxon>
        <taxon>Streptophyta</taxon>
        <taxon>Embryophyta</taxon>
        <taxon>Bryophyta</taxon>
        <taxon>Bryophytina</taxon>
        <taxon>Bryopsida</taxon>
        <taxon>Dicranidae</taxon>
        <taxon>Pseudoditrichales</taxon>
        <taxon>Ditrichaceae</taxon>
        <taxon>Ceratodon</taxon>
    </lineage>
</organism>
<keyword evidence="1" id="KW-0479">Metal-binding</keyword>
<accession>A0A8T0JDQ8</accession>
<name>A0A8T0JDQ8_CERPU</name>
<dbReference type="InterPro" id="IPR047126">
    <property type="entry name" value="RNF141-like"/>
</dbReference>
<dbReference type="InterPro" id="IPR001841">
    <property type="entry name" value="Znf_RING"/>
</dbReference>
<evidence type="ECO:0000259" key="2">
    <source>
        <dbReference type="PROSITE" id="PS50089"/>
    </source>
</evidence>
<dbReference type="Pfam" id="PF13920">
    <property type="entry name" value="zf-C3HC4_3"/>
    <property type="match status" value="1"/>
</dbReference>
<gene>
    <name evidence="3" type="ORF">KC19_1G312000</name>
</gene>
<sequence length="425" mass="48673">MSYFVNPPVVLNPTVQELNQVRHRETRDIEKELQKTRDIEKRFESIAKEIGDGNGNFSEIEMAVSTLKPNIIKILNNLLVCDMERSRETRIVRLFWNHAGGVSEHELVCWLNKIAKHYSSNIHEAGSQEKYLKTDEERASFLYACSIADTDKTSFYNDVNGALNQTEAYGQIARRWAEKEENHRTKASSCKSANALLIDSPKLEPRLNTAKRCLDRLDFAKKISADLNSYMSDTSASVMDTVMSRELTSLNALKKETNLPEEVVHQLKKINEKHRQAYEAVKKQQFERLEEIFQARQKEVEDVVREAMYKKEKYMASVAEETIRSDVNLTAEVYVLKGVVQQVGGALKTAKDKLEAHRLEKERNSECAVCFMEFTKKRKRACLDPCGHINACFSCATKAWKSNPNCPLCRVPIEKPIPLPAQLFF</sequence>
<dbReference type="AlphaFoldDB" id="A0A8T0JDQ8"/>
<dbReference type="InterPro" id="IPR013083">
    <property type="entry name" value="Znf_RING/FYVE/PHD"/>
</dbReference>
<keyword evidence="4" id="KW-1185">Reference proteome</keyword>
<keyword evidence="1" id="KW-0862">Zinc</keyword>
<protein>
    <recommendedName>
        <fullName evidence="2">RING-type domain-containing protein</fullName>
    </recommendedName>
</protein>
<keyword evidence="1" id="KW-0863">Zinc-finger</keyword>
<proteinExistence type="predicted"/>
<comment type="caution">
    <text evidence="3">The sequence shown here is derived from an EMBL/GenBank/DDBJ whole genome shotgun (WGS) entry which is preliminary data.</text>
</comment>